<organism evidence="1 2">
    <name type="scientific">Scleroderma citrinum Foug A</name>
    <dbReference type="NCBI Taxonomy" id="1036808"/>
    <lineage>
        <taxon>Eukaryota</taxon>
        <taxon>Fungi</taxon>
        <taxon>Dikarya</taxon>
        <taxon>Basidiomycota</taxon>
        <taxon>Agaricomycotina</taxon>
        <taxon>Agaricomycetes</taxon>
        <taxon>Agaricomycetidae</taxon>
        <taxon>Boletales</taxon>
        <taxon>Sclerodermatineae</taxon>
        <taxon>Sclerodermataceae</taxon>
        <taxon>Scleroderma</taxon>
    </lineage>
</organism>
<dbReference type="AlphaFoldDB" id="A0A0C3CNJ3"/>
<reference evidence="1 2" key="1">
    <citation type="submission" date="2014-04" db="EMBL/GenBank/DDBJ databases">
        <authorList>
            <consortium name="DOE Joint Genome Institute"/>
            <person name="Kuo A."/>
            <person name="Kohler A."/>
            <person name="Nagy L.G."/>
            <person name="Floudas D."/>
            <person name="Copeland A."/>
            <person name="Barry K.W."/>
            <person name="Cichocki N."/>
            <person name="Veneault-Fourrey C."/>
            <person name="LaButti K."/>
            <person name="Lindquist E.A."/>
            <person name="Lipzen A."/>
            <person name="Lundell T."/>
            <person name="Morin E."/>
            <person name="Murat C."/>
            <person name="Sun H."/>
            <person name="Tunlid A."/>
            <person name="Henrissat B."/>
            <person name="Grigoriev I.V."/>
            <person name="Hibbett D.S."/>
            <person name="Martin F."/>
            <person name="Nordberg H.P."/>
            <person name="Cantor M.N."/>
            <person name="Hua S.X."/>
        </authorList>
    </citation>
    <scope>NUCLEOTIDE SEQUENCE [LARGE SCALE GENOMIC DNA]</scope>
    <source>
        <strain evidence="1 2">Foug A</strain>
    </source>
</reference>
<dbReference type="OrthoDB" id="3199698at2759"/>
<keyword evidence="2" id="KW-1185">Reference proteome</keyword>
<dbReference type="Proteomes" id="UP000053989">
    <property type="component" value="Unassembled WGS sequence"/>
</dbReference>
<dbReference type="EMBL" id="KN822640">
    <property type="protein sequence ID" value="KIM50175.1"/>
    <property type="molecule type" value="Genomic_DNA"/>
</dbReference>
<evidence type="ECO:0000313" key="2">
    <source>
        <dbReference type="Proteomes" id="UP000053989"/>
    </source>
</evidence>
<sequence length="574" mass="64549">MVALCPDRHYRCVIYGLGPYIVDYPEQVLLACVVQGWCSWCTARNNDLDGLGGPCSQELREALIDVLEPQVLWDEYGIVYGVVPFTSYFPRADIHELMAPDLLHQLIKGTFKDHLVTWIHKYLEQEHGKQHAAAIIADIDRRIAATPSFSALQRFPEGRGFKQWTGDDSKALMKVYLPAIAGHVPPGMVCTLSAFLEFCYLVRRSVINEETLEAITMAVDRFHHERTIFQTTGVRAHFSLPRQHAMVHYRELIELFGAPNGLCSSITESKHICTVKEPWRHSNKFDALGQMLVTNQRLDKLAGARHHFTEYNMLDGPLLPVGTEAIRLDLDDDDDDGAADNDPATYVVKLASRPVYRVSGLVSHVADCLGLPKLQEEFQCFLYDQLYPFADIPGDRVDLCTCPDFRGKVYVFHSAKAMFFAPSDQSGVGGMRHEIIRATPSWRGGPGRYDCVYVAKGGVDAGFQSLLVARVRLFFSCGYNGCDYSCTLVNWFLPVAGEVGELTGMWIVAPETDNQDWRVQSVISLDSIIQSAHLIPVYGNDLVPIDFHFSETLDAFKAYYVNKYIDHHAHTLVF</sequence>
<proteinExistence type="predicted"/>
<accession>A0A0C3CNJ3</accession>
<evidence type="ECO:0000313" key="1">
    <source>
        <dbReference type="EMBL" id="KIM50175.1"/>
    </source>
</evidence>
<dbReference type="Pfam" id="PF18759">
    <property type="entry name" value="Plavaka"/>
    <property type="match status" value="1"/>
</dbReference>
<protein>
    <submittedName>
        <fullName evidence="1">Uncharacterized protein</fullName>
    </submittedName>
</protein>
<dbReference type="InParanoid" id="A0A0C3CNJ3"/>
<dbReference type="STRING" id="1036808.A0A0C3CNJ3"/>
<gene>
    <name evidence="1" type="ORF">SCLCIDRAFT_34578</name>
</gene>
<dbReference type="HOGENOM" id="CLU_006344_1_2_1"/>
<reference evidence="2" key="2">
    <citation type="submission" date="2015-01" db="EMBL/GenBank/DDBJ databases">
        <title>Evolutionary Origins and Diversification of the Mycorrhizal Mutualists.</title>
        <authorList>
            <consortium name="DOE Joint Genome Institute"/>
            <consortium name="Mycorrhizal Genomics Consortium"/>
            <person name="Kohler A."/>
            <person name="Kuo A."/>
            <person name="Nagy L.G."/>
            <person name="Floudas D."/>
            <person name="Copeland A."/>
            <person name="Barry K.W."/>
            <person name="Cichocki N."/>
            <person name="Veneault-Fourrey C."/>
            <person name="LaButti K."/>
            <person name="Lindquist E.A."/>
            <person name="Lipzen A."/>
            <person name="Lundell T."/>
            <person name="Morin E."/>
            <person name="Murat C."/>
            <person name="Riley R."/>
            <person name="Ohm R."/>
            <person name="Sun H."/>
            <person name="Tunlid A."/>
            <person name="Henrissat B."/>
            <person name="Grigoriev I.V."/>
            <person name="Hibbett D.S."/>
            <person name="Martin F."/>
        </authorList>
    </citation>
    <scope>NUCLEOTIDE SEQUENCE [LARGE SCALE GENOMIC DNA]</scope>
    <source>
        <strain evidence="2">Foug A</strain>
    </source>
</reference>
<name>A0A0C3CNJ3_9AGAM</name>
<dbReference type="InterPro" id="IPR041078">
    <property type="entry name" value="Plavaka"/>
</dbReference>